<proteinExistence type="predicted"/>
<gene>
    <name evidence="2" type="ORF">Goshw_006630</name>
</gene>
<keyword evidence="3" id="KW-1185">Reference proteome</keyword>
<dbReference type="Proteomes" id="UP000593576">
    <property type="component" value="Unassembled WGS sequence"/>
</dbReference>
<dbReference type="EMBL" id="JABFAF010000010">
    <property type="protein sequence ID" value="MBA0867961.1"/>
    <property type="molecule type" value="Genomic_DNA"/>
</dbReference>
<evidence type="ECO:0000313" key="2">
    <source>
        <dbReference type="EMBL" id="MBA0867961.1"/>
    </source>
</evidence>
<evidence type="ECO:0000256" key="1">
    <source>
        <dbReference type="SAM" id="MobiDB-lite"/>
    </source>
</evidence>
<sequence length="59" mass="6628">MQTPSKIWSRNSQDSPAIQRNSQSQVFPEGFPQNLAVITTQQHHAVHRSSSKNVDNNTP</sequence>
<accession>A0A7J9MAE6</accession>
<dbReference type="AlphaFoldDB" id="A0A7J9MAE6"/>
<protein>
    <submittedName>
        <fullName evidence="2">Uncharacterized protein</fullName>
    </submittedName>
</protein>
<feature type="region of interest" description="Disordered" evidence="1">
    <location>
        <begin position="1"/>
        <end position="24"/>
    </location>
</feature>
<feature type="region of interest" description="Disordered" evidence="1">
    <location>
        <begin position="40"/>
        <end position="59"/>
    </location>
</feature>
<organism evidence="2 3">
    <name type="scientific">Gossypium schwendimanii</name>
    <name type="common">Cotton</name>
    <dbReference type="NCBI Taxonomy" id="34291"/>
    <lineage>
        <taxon>Eukaryota</taxon>
        <taxon>Viridiplantae</taxon>
        <taxon>Streptophyta</taxon>
        <taxon>Embryophyta</taxon>
        <taxon>Tracheophyta</taxon>
        <taxon>Spermatophyta</taxon>
        <taxon>Magnoliopsida</taxon>
        <taxon>eudicotyledons</taxon>
        <taxon>Gunneridae</taxon>
        <taxon>Pentapetalae</taxon>
        <taxon>rosids</taxon>
        <taxon>malvids</taxon>
        <taxon>Malvales</taxon>
        <taxon>Malvaceae</taxon>
        <taxon>Malvoideae</taxon>
        <taxon>Gossypium</taxon>
    </lineage>
</organism>
<evidence type="ECO:0000313" key="3">
    <source>
        <dbReference type="Proteomes" id="UP000593576"/>
    </source>
</evidence>
<comment type="caution">
    <text evidence="2">The sequence shown here is derived from an EMBL/GenBank/DDBJ whole genome shotgun (WGS) entry which is preliminary data.</text>
</comment>
<reference evidence="2 3" key="1">
    <citation type="journal article" date="2019" name="Genome Biol. Evol.">
        <title>Insights into the evolution of the New World diploid cottons (Gossypium, subgenus Houzingenia) based on genome sequencing.</title>
        <authorList>
            <person name="Grover C.E."/>
            <person name="Arick M.A. 2nd"/>
            <person name="Thrash A."/>
            <person name="Conover J.L."/>
            <person name="Sanders W.S."/>
            <person name="Peterson D.G."/>
            <person name="Frelichowski J.E."/>
            <person name="Scheffler J.A."/>
            <person name="Scheffler B.E."/>
            <person name="Wendel J.F."/>
        </authorList>
    </citation>
    <scope>NUCLEOTIDE SEQUENCE [LARGE SCALE GENOMIC DNA]</scope>
    <source>
        <strain evidence="2">1</strain>
        <tissue evidence="2">Leaf</tissue>
    </source>
</reference>
<name>A0A7J9MAE6_GOSSC</name>